<dbReference type="Gene3D" id="3.40.50.720">
    <property type="entry name" value="NAD(P)-binding Rossmann-like Domain"/>
    <property type="match status" value="1"/>
</dbReference>
<keyword evidence="4" id="KW-0521">NADP</keyword>
<dbReference type="InterPro" id="IPR002347">
    <property type="entry name" value="SDR_fam"/>
</dbReference>
<evidence type="ECO:0000256" key="8">
    <source>
        <dbReference type="ARBA" id="ARBA00023136"/>
    </source>
</evidence>
<evidence type="ECO:0000256" key="4">
    <source>
        <dbReference type="ARBA" id="ARBA00022857"/>
    </source>
</evidence>
<dbReference type="InterPro" id="IPR020904">
    <property type="entry name" value="Sc_DH/Rdtase_CS"/>
</dbReference>
<dbReference type="SUPFAM" id="SSF51735">
    <property type="entry name" value="NAD(P)-binding Rossmann-fold domains"/>
    <property type="match status" value="1"/>
</dbReference>
<dbReference type="Pfam" id="PF14934">
    <property type="entry name" value="TMEM254"/>
    <property type="match status" value="1"/>
</dbReference>
<dbReference type="InterPro" id="IPR036291">
    <property type="entry name" value="NAD(P)-bd_dom_sf"/>
</dbReference>
<dbReference type="AlphaFoldDB" id="A0A8S1H1J9"/>
<reference evidence="13" key="1">
    <citation type="submission" date="2020-10" db="EMBL/GenBank/DDBJ databases">
        <authorList>
            <person name="Kikuchi T."/>
        </authorList>
    </citation>
    <scope>NUCLEOTIDE SEQUENCE</scope>
    <source>
        <strain evidence="13">NKZ352</strain>
    </source>
</reference>
<comment type="function">
    <text evidence="9">Catalyzes the reduction of all-trans-retinal to all-trans-retinol in the presence of NADPH.</text>
</comment>
<dbReference type="PRINTS" id="PR00081">
    <property type="entry name" value="GDHRDH"/>
</dbReference>
<dbReference type="EMBL" id="CAJGYM010000010">
    <property type="protein sequence ID" value="CAD6189133.1"/>
    <property type="molecule type" value="Genomic_DNA"/>
</dbReference>
<protein>
    <recommendedName>
        <fullName evidence="10">Short-chain dehydrogenase/reductase 3</fullName>
    </recommendedName>
    <alternativeName>
        <fullName evidence="11">Retinal short-chain dehydrogenase/reductase 1</fullName>
    </alternativeName>
</protein>
<feature type="transmembrane region" description="Helical" evidence="12">
    <location>
        <begin position="324"/>
        <end position="341"/>
    </location>
</feature>
<dbReference type="GO" id="GO:0005811">
    <property type="term" value="C:lipid droplet"/>
    <property type="evidence" value="ECO:0007669"/>
    <property type="project" value="TreeGrafter"/>
</dbReference>
<evidence type="ECO:0000256" key="7">
    <source>
        <dbReference type="ARBA" id="ARBA00023098"/>
    </source>
</evidence>
<sequence>MYSSWNFKIWSTIGVILHLIFIDFPLDILRWLSLRQKNVAGQTIVITGGASGLGKEMALDFGRRGAKVAIVDVNKEGGDAVVDEIKSSGGTAHYWTCDISDHHQMNKVALEIHERFENVHIVVCNAAILSFAPFMDITNEHLKRSYEVNVLGCVNTIRAFLGKMEQRNSGHIVAVSSIAGFSGETLGLAYCSTKFAVRGVMECLQMEMRDRGLDGIQCTTLCPYFARTPMVLSQGMRPTCTWFPFMSAKTCSRGMVDAILKEKVLAFVPSYVTLVPMIKGLLSQNACKSLREYLGIKYAPNTIDCNSNCQTSPIMAQYYRSPSIFWWILIVFGLLINYLAWSNPKVLNTSLLPFIGPLAAHIGHNYHWLTTISNSVALFLHVLEAFMALKLCRQGKLGFDSTAKWVVQTFIVGYPSLSILRAYVNKKRKN</sequence>
<feature type="transmembrane region" description="Helical" evidence="12">
    <location>
        <begin position="405"/>
        <end position="424"/>
    </location>
</feature>
<dbReference type="PANTHER" id="PTHR24322:SF736">
    <property type="entry name" value="RETINOL DEHYDROGENASE 10"/>
    <property type="match status" value="1"/>
</dbReference>
<comment type="subcellular location">
    <subcellularLocation>
        <location evidence="1">Membrane</location>
        <topology evidence="1">Multi-pass membrane protein</topology>
    </subcellularLocation>
</comment>
<accession>A0A8S1H1J9</accession>
<evidence type="ECO:0000256" key="3">
    <source>
        <dbReference type="ARBA" id="ARBA00022692"/>
    </source>
</evidence>
<keyword evidence="14" id="KW-1185">Reference proteome</keyword>
<keyword evidence="5 12" id="KW-1133">Transmembrane helix</keyword>
<keyword evidence="6" id="KW-0560">Oxidoreductase</keyword>
<evidence type="ECO:0000256" key="6">
    <source>
        <dbReference type="ARBA" id="ARBA00023002"/>
    </source>
</evidence>
<dbReference type="FunFam" id="3.40.50.720:FF:000131">
    <property type="entry name" value="Short-chain dehydrogenase/reductase 3"/>
    <property type="match status" value="1"/>
</dbReference>
<dbReference type="Pfam" id="PF00106">
    <property type="entry name" value="adh_short"/>
    <property type="match status" value="1"/>
</dbReference>
<dbReference type="GO" id="GO:0016020">
    <property type="term" value="C:membrane"/>
    <property type="evidence" value="ECO:0007669"/>
    <property type="project" value="UniProtKB-SubCell"/>
</dbReference>
<dbReference type="GO" id="GO:0052650">
    <property type="term" value="F:all-trans-retinol dehydrogenase (NADP+) activity"/>
    <property type="evidence" value="ECO:0007669"/>
    <property type="project" value="UniProtKB-ARBA"/>
</dbReference>
<name>A0A8S1H1J9_9PELO</name>
<evidence type="ECO:0000313" key="14">
    <source>
        <dbReference type="Proteomes" id="UP000835052"/>
    </source>
</evidence>
<evidence type="ECO:0000256" key="2">
    <source>
        <dbReference type="ARBA" id="ARBA00006484"/>
    </source>
</evidence>
<keyword evidence="3 12" id="KW-0812">Transmembrane</keyword>
<evidence type="ECO:0000256" key="12">
    <source>
        <dbReference type="SAM" id="Phobius"/>
    </source>
</evidence>
<dbReference type="InterPro" id="IPR028110">
    <property type="entry name" value="TMEM254"/>
</dbReference>
<comment type="similarity">
    <text evidence="2">Belongs to the short-chain dehydrogenases/reductases (SDR) family.</text>
</comment>
<keyword evidence="8 12" id="KW-0472">Membrane</keyword>
<feature type="transmembrane region" description="Helical" evidence="12">
    <location>
        <begin position="12"/>
        <end position="32"/>
    </location>
</feature>
<evidence type="ECO:0000256" key="1">
    <source>
        <dbReference type="ARBA" id="ARBA00004141"/>
    </source>
</evidence>
<gene>
    <name evidence="13" type="ORF">CAUJ_LOCUS5052</name>
</gene>
<keyword evidence="7" id="KW-0443">Lipid metabolism</keyword>
<dbReference type="Proteomes" id="UP000835052">
    <property type="component" value="Unassembled WGS sequence"/>
</dbReference>
<evidence type="ECO:0000256" key="5">
    <source>
        <dbReference type="ARBA" id="ARBA00022989"/>
    </source>
</evidence>
<evidence type="ECO:0000313" key="13">
    <source>
        <dbReference type="EMBL" id="CAD6189133.1"/>
    </source>
</evidence>
<evidence type="ECO:0000256" key="10">
    <source>
        <dbReference type="ARBA" id="ARBA00068717"/>
    </source>
</evidence>
<dbReference type="PANTHER" id="PTHR24322">
    <property type="entry name" value="PKSB"/>
    <property type="match status" value="1"/>
</dbReference>
<evidence type="ECO:0000256" key="9">
    <source>
        <dbReference type="ARBA" id="ARBA00059620"/>
    </source>
</evidence>
<organism evidence="13 14">
    <name type="scientific">Caenorhabditis auriculariae</name>
    <dbReference type="NCBI Taxonomy" id="2777116"/>
    <lineage>
        <taxon>Eukaryota</taxon>
        <taxon>Metazoa</taxon>
        <taxon>Ecdysozoa</taxon>
        <taxon>Nematoda</taxon>
        <taxon>Chromadorea</taxon>
        <taxon>Rhabditida</taxon>
        <taxon>Rhabditina</taxon>
        <taxon>Rhabditomorpha</taxon>
        <taxon>Rhabditoidea</taxon>
        <taxon>Rhabditidae</taxon>
        <taxon>Peloderinae</taxon>
        <taxon>Caenorhabditis</taxon>
    </lineage>
</organism>
<evidence type="ECO:0000256" key="11">
    <source>
        <dbReference type="ARBA" id="ARBA00082544"/>
    </source>
</evidence>
<dbReference type="OrthoDB" id="10253736at2759"/>
<dbReference type="PROSITE" id="PS00061">
    <property type="entry name" value="ADH_SHORT"/>
    <property type="match status" value="1"/>
</dbReference>
<proteinExistence type="inferred from homology"/>
<comment type="caution">
    <text evidence="13">The sequence shown here is derived from an EMBL/GenBank/DDBJ whole genome shotgun (WGS) entry which is preliminary data.</text>
</comment>